<proteinExistence type="predicted"/>
<protein>
    <recommendedName>
        <fullName evidence="3">DUF4915 domain-containing protein</fullName>
    </recommendedName>
</protein>
<dbReference type="AlphaFoldDB" id="A0A098YR43"/>
<organism evidence="1 2">
    <name type="scientific">Hoylesella timonensis S9-PR14</name>
    <dbReference type="NCBI Taxonomy" id="1401062"/>
    <lineage>
        <taxon>Bacteria</taxon>
        <taxon>Pseudomonadati</taxon>
        <taxon>Bacteroidota</taxon>
        <taxon>Bacteroidia</taxon>
        <taxon>Bacteroidales</taxon>
        <taxon>Prevotellaceae</taxon>
        <taxon>Hoylesella</taxon>
    </lineage>
</organism>
<dbReference type="SUPFAM" id="SSF63829">
    <property type="entry name" value="Calcium-dependent phosphotriesterase"/>
    <property type="match status" value="1"/>
</dbReference>
<evidence type="ECO:0000313" key="1">
    <source>
        <dbReference type="EMBL" id="KGI21871.1"/>
    </source>
</evidence>
<dbReference type="OrthoDB" id="6308355at2"/>
<gene>
    <name evidence="1" type="ORF">HMPREF9304_07775</name>
</gene>
<reference evidence="1 2" key="1">
    <citation type="submission" date="2014-07" db="EMBL/GenBank/DDBJ databases">
        <authorList>
            <person name="McCorrison J."/>
            <person name="Sanka R."/>
            <person name="Torralba M."/>
            <person name="Gillis M."/>
            <person name="Haft D.H."/>
            <person name="Methe B."/>
            <person name="Sutton G."/>
            <person name="Nelson K.E."/>
        </authorList>
    </citation>
    <scope>NUCLEOTIDE SEQUENCE [LARGE SCALE GENOMIC DNA]</scope>
    <source>
        <strain evidence="1 2">S9-PR14</strain>
    </source>
</reference>
<comment type="caution">
    <text evidence="1">The sequence shown here is derived from an EMBL/GenBank/DDBJ whole genome shotgun (WGS) entry which is preliminary data.</text>
</comment>
<sequence length="357" mass="41538">MAKILYITKEHHLYSYDKRSLCIDGVPLRKFPLSGVKYTCYPIRILNRMFRLEPRCMARVCSDLFIIVFQKRLYVYSVKEGDFKEIIPCRKGFSNPLHLCSMYSYGDDKILWGDYGQNSNHEEINIYQYTKKKGLTIVHTFPAGTIRHIHNIVYDEYHKRFFIFTGDFEKMAGIYVANTDFSEVKPFLIGEQDHRCVIGRVFPQGLLYATDATMQDNCLYFVDNHDKKPKKVCDLHGSVIYGTNLNNGLVISTTVEPYPSVLGHRLLSMFDYRLGKGIKSKHVDVLYITNDLQVNRIVRLVKDIWPMRLCQYGQVEFPEIEEADKQANILCSPMAVRKYDGKLCEIKLDSLLFDIIK</sequence>
<accession>A0A098YR43</accession>
<dbReference type="Proteomes" id="UP000029723">
    <property type="component" value="Unassembled WGS sequence"/>
</dbReference>
<dbReference type="RefSeq" id="WP_036927876.1">
    <property type="nucleotide sequence ID" value="NZ_JRPQ01000115.1"/>
</dbReference>
<name>A0A098YR43_9BACT</name>
<evidence type="ECO:0008006" key="3">
    <source>
        <dbReference type="Google" id="ProtNLM"/>
    </source>
</evidence>
<dbReference type="EMBL" id="JRPQ01000115">
    <property type="protein sequence ID" value="KGI21871.1"/>
    <property type="molecule type" value="Genomic_DNA"/>
</dbReference>
<evidence type="ECO:0000313" key="2">
    <source>
        <dbReference type="Proteomes" id="UP000029723"/>
    </source>
</evidence>